<accession>A0AAP0RSC6</accession>
<dbReference type="InterPro" id="IPR018939">
    <property type="entry name" value="Autophagy-rel_prot_27"/>
</dbReference>
<dbReference type="EMBL" id="JBBPBK010000006">
    <property type="protein sequence ID" value="KAK9283878.1"/>
    <property type="molecule type" value="Genomic_DNA"/>
</dbReference>
<evidence type="ECO:0000256" key="2">
    <source>
        <dbReference type="ARBA" id="ARBA00022692"/>
    </source>
</evidence>
<evidence type="ECO:0000313" key="7">
    <source>
        <dbReference type="EMBL" id="KAK9283878.1"/>
    </source>
</evidence>
<evidence type="ECO:0000256" key="6">
    <source>
        <dbReference type="SAM" id="Phobius"/>
    </source>
</evidence>
<dbReference type="PANTHER" id="PTHR15071:SF0">
    <property type="entry name" value="MANNOSE 6-PHOSPHATE RECEPTOR-LIKE PROTEIN 1"/>
    <property type="match status" value="1"/>
</dbReference>
<protein>
    <recommendedName>
        <fullName evidence="9">Autophagy-related protein 27</fullName>
    </recommendedName>
</protein>
<gene>
    <name evidence="7" type="ORF">L1049_012133</name>
</gene>
<name>A0AAP0RSC6_LIQFO</name>
<proteinExistence type="predicted"/>
<dbReference type="Proteomes" id="UP001415857">
    <property type="component" value="Unassembled WGS sequence"/>
</dbReference>
<dbReference type="PANTHER" id="PTHR15071">
    <property type="entry name" value="MANNOSE-6-PHOSPHATE RECEPTOR FAMILY MEMBER"/>
    <property type="match status" value="1"/>
</dbReference>
<reference evidence="7 8" key="1">
    <citation type="journal article" date="2024" name="Plant J.">
        <title>Genome sequences and population genomics reveal climatic adaptation and genomic divergence between two closely related sweetgum species.</title>
        <authorList>
            <person name="Xu W.Q."/>
            <person name="Ren C.Q."/>
            <person name="Zhang X.Y."/>
            <person name="Comes H.P."/>
            <person name="Liu X.H."/>
            <person name="Li Y.G."/>
            <person name="Kettle C.J."/>
            <person name="Jalonen R."/>
            <person name="Gaisberger H."/>
            <person name="Ma Y.Z."/>
            <person name="Qiu Y.X."/>
        </authorList>
    </citation>
    <scope>NUCLEOTIDE SEQUENCE [LARGE SCALE GENOMIC DNA]</scope>
    <source>
        <strain evidence="7">Hangzhou</strain>
    </source>
</reference>
<keyword evidence="8" id="KW-1185">Reference proteome</keyword>
<dbReference type="AlphaFoldDB" id="A0AAP0RSC6"/>
<comment type="subcellular location">
    <subcellularLocation>
        <location evidence="1">Membrane</location>
        <topology evidence="1">Single-pass membrane protein</topology>
    </subcellularLocation>
</comment>
<organism evidence="7 8">
    <name type="scientific">Liquidambar formosana</name>
    <name type="common">Formosan gum</name>
    <dbReference type="NCBI Taxonomy" id="63359"/>
    <lineage>
        <taxon>Eukaryota</taxon>
        <taxon>Viridiplantae</taxon>
        <taxon>Streptophyta</taxon>
        <taxon>Embryophyta</taxon>
        <taxon>Tracheophyta</taxon>
        <taxon>Spermatophyta</taxon>
        <taxon>Magnoliopsida</taxon>
        <taxon>eudicotyledons</taxon>
        <taxon>Gunneridae</taxon>
        <taxon>Pentapetalae</taxon>
        <taxon>Saxifragales</taxon>
        <taxon>Altingiaceae</taxon>
        <taxon>Liquidambar</taxon>
    </lineage>
</organism>
<dbReference type="Pfam" id="PF09451">
    <property type="entry name" value="ATG27"/>
    <property type="match status" value="1"/>
</dbReference>
<evidence type="ECO:0008006" key="9">
    <source>
        <dbReference type="Google" id="ProtNLM"/>
    </source>
</evidence>
<keyword evidence="5 6" id="KW-0472">Membrane</keyword>
<keyword evidence="4 6" id="KW-1133">Transmembrane helix</keyword>
<keyword evidence="2 6" id="KW-0812">Transmembrane</keyword>
<evidence type="ECO:0000256" key="5">
    <source>
        <dbReference type="ARBA" id="ARBA00023136"/>
    </source>
</evidence>
<dbReference type="GO" id="GO:0000139">
    <property type="term" value="C:Golgi membrane"/>
    <property type="evidence" value="ECO:0007669"/>
    <property type="project" value="UniProtKB-SubCell"/>
</dbReference>
<evidence type="ECO:0000256" key="1">
    <source>
        <dbReference type="ARBA" id="ARBA00004167"/>
    </source>
</evidence>
<sequence length="300" mass="33122">MEELNSEFKIQSWYEIVGRTMATGGDFLKCWLLLLTILQLVSFTSVSAVCEFSVIDSNKVYNYSLASPSPQFPHGVLSEDGFYKVAVNETVLWFQLCDRMIFNHDPPRCADCWDCGGPSHCGMDCSALMANNIGGYSVCTTIGRTSSLNIDIIDKKNPHIGVIVKMSSNGTEHNCSLSVSVICDSNNVQGPHSLEKLGTCEYATLVRHPSGCAEIVSVHGRGWGWFGTLITIFLCIFGAYLLAGSVYRIFVLGVRGVDVIPNLGFWMSLPQRTKSLFMSLVRKFRGPSEGYRSSYSPVNF</sequence>
<comment type="caution">
    <text evidence="7">The sequence shown here is derived from an EMBL/GenBank/DDBJ whole genome shotgun (WGS) entry which is preliminary data.</text>
</comment>
<evidence type="ECO:0000256" key="3">
    <source>
        <dbReference type="ARBA" id="ARBA00022729"/>
    </source>
</evidence>
<feature type="transmembrane region" description="Helical" evidence="6">
    <location>
        <begin position="223"/>
        <end position="243"/>
    </location>
</feature>
<evidence type="ECO:0000313" key="8">
    <source>
        <dbReference type="Proteomes" id="UP001415857"/>
    </source>
</evidence>
<evidence type="ECO:0000256" key="4">
    <source>
        <dbReference type="ARBA" id="ARBA00022989"/>
    </source>
</evidence>
<keyword evidence="3" id="KW-0732">Signal</keyword>